<evidence type="ECO:0000256" key="1">
    <source>
        <dbReference type="SAM" id="Coils"/>
    </source>
</evidence>
<name>A0ABS7ZC13_9MICO</name>
<dbReference type="Proteomes" id="UP001319870">
    <property type="component" value="Unassembled WGS sequence"/>
</dbReference>
<dbReference type="EMBL" id="JAIXCQ010000001">
    <property type="protein sequence ID" value="MCA5891831.1"/>
    <property type="molecule type" value="Genomic_DNA"/>
</dbReference>
<accession>A0ABS7ZC13</accession>
<keyword evidence="1" id="KW-0175">Coiled coil</keyword>
<sequence>MSTAHQAPAPETGRVARLFSRLRGTQENVTEAVAARVNATVLPDDDPRALAEQVIVVERAIDRAGGTLPAEGTVIARLITDGARQILATADDGRLDIHGRVALNGLLRDYLPTTLARFDGARRADADDARRQLLEQLESMRQSVQHSLAAVRDDDARALEAQSIFLATKFTEGDL</sequence>
<keyword evidence="3" id="KW-1185">Reference proteome</keyword>
<reference evidence="2 3" key="1">
    <citation type="submission" date="2021-09" db="EMBL/GenBank/DDBJ databases">
        <title>Isoptericola luteus sp. nov., a novel bacterium isolated from Harbin, the capital city of Heilongjiang province.</title>
        <authorList>
            <person name="Li J."/>
        </authorList>
    </citation>
    <scope>NUCLEOTIDE SEQUENCE [LARGE SCALE GENOMIC DNA]</scope>
    <source>
        <strain evidence="2 3">NEAU-Y5</strain>
    </source>
</reference>
<gene>
    <name evidence="2" type="ORF">LEP48_00510</name>
</gene>
<evidence type="ECO:0000313" key="3">
    <source>
        <dbReference type="Proteomes" id="UP001319870"/>
    </source>
</evidence>
<feature type="coiled-coil region" evidence="1">
    <location>
        <begin position="123"/>
        <end position="154"/>
    </location>
</feature>
<comment type="caution">
    <text evidence="2">The sequence shown here is derived from an EMBL/GenBank/DDBJ whole genome shotgun (WGS) entry which is preliminary data.</text>
</comment>
<evidence type="ECO:0000313" key="2">
    <source>
        <dbReference type="EMBL" id="MCA5891831.1"/>
    </source>
</evidence>
<organism evidence="2 3">
    <name type="scientific">Isoptericola luteus</name>
    <dbReference type="NCBI Taxonomy" id="2879484"/>
    <lineage>
        <taxon>Bacteria</taxon>
        <taxon>Bacillati</taxon>
        <taxon>Actinomycetota</taxon>
        <taxon>Actinomycetes</taxon>
        <taxon>Micrococcales</taxon>
        <taxon>Promicromonosporaceae</taxon>
        <taxon>Isoptericola</taxon>
    </lineage>
</organism>
<proteinExistence type="predicted"/>
<protein>
    <submittedName>
        <fullName evidence="2">Uncharacterized protein</fullName>
    </submittedName>
</protein>
<dbReference type="RefSeq" id="WP_225563556.1">
    <property type="nucleotide sequence ID" value="NZ_JAIXCQ010000001.1"/>
</dbReference>